<dbReference type="Gene3D" id="1.10.287.130">
    <property type="match status" value="1"/>
</dbReference>
<sequence length="301" mass="33465">MNNHSTPAAPAALSAASEGIPTPGDALGEELLLNNRDLAITCTIAGFVLAVISVLFVHFQPQAMASQVQQWYLYLLYALLLLFTTGWLLLKFLLGSDDTPEQKNKRTRRFFIYGYVAVLLAADLLIATLATDITGMWLFACWYIFTLITLPFFQVVKPLVHLLLALLLQALSVLVLRQAGMQSWLVPWLAGSSVLMGAAYLLGSRVHLAITRQVIAARLMREEYVDIQFKLLQNNQLIRKTVHDLRNPVASIQLLTEYMLKYSATGDDELSGNLQSILECCQQMNGALTDTIKQRHEAGTP</sequence>
<feature type="transmembrane region" description="Helical" evidence="3">
    <location>
        <begin position="160"/>
        <end position="179"/>
    </location>
</feature>
<dbReference type="EC" id="2.7.13.3" evidence="2"/>
<accession>A0A3E1NF19</accession>
<evidence type="ECO:0000256" key="2">
    <source>
        <dbReference type="ARBA" id="ARBA00012438"/>
    </source>
</evidence>
<dbReference type="RefSeq" id="WP_116849250.1">
    <property type="nucleotide sequence ID" value="NZ_QTJU01000010.1"/>
</dbReference>
<keyword evidence="3" id="KW-1133">Transmembrane helix</keyword>
<dbReference type="CDD" id="cd00082">
    <property type="entry name" value="HisKA"/>
    <property type="match status" value="1"/>
</dbReference>
<protein>
    <recommendedName>
        <fullName evidence="2">histidine kinase</fullName>
        <ecNumber evidence="2">2.7.13.3</ecNumber>
    </recommendedName>
</protein>
<reference evidence="5 6" key="1">
    <citation type="submission" date="2018-08" db="EMBL/GenBank/DDBJ databases">
        <title>Chitinophagaceae sp. K23C18032701, a novel bacterium isolated from forest soil.</title>
        <authorList>
            <person name="Wang C."/>
        </authorList>
    </citation>
    <scope>NUCLEOTIDE SEQUENCE [LARGE SCALE GENOMIC DNA]</scope>
    <source>
        <strain evidence="5 6">K23C18032701</strain>
    </source>
</reference>
<evidence type="ECO:0000256" key="1">
    <source>
        <dbReference type="ARBA" id="ARBA00000085"/>
    </source>
</evidence>
<evidence type="ECO:0000259" key="4">
    <source>
        <dbReference type="SMART" id="SM00388"/>
    </source>
</evidence>
<feature type="transmembrane region" description="Helical" evidence="3">
    <location>
        <begin position="110"/>
        <end position="130"/>
    </location>
</feature>
<comment type="catalytic activity">
    <reaction evidence="1">
        <text>ATP + protein L-histidine = ADP + protein N-phospho-L-histidine.</text>
        <dbReference type="EC" id="2.7.13.3"/>
    </reaction>
</comment>
<dbReference type="AlphaFoldDB" id="A0A3E1NF19"/>
<keyword evidence="3" id="KW-0472">Membrane</keyword>
<dbReference type="Proteomes" id="UP000261284">
    <property type="component" value="Unassembled WGS sequence"/>
</dbReference>
<keyword evidence="3" id="KW-0812">Transmembrane</keyword>
<dbReference type="SMART" id="SM00388">
    <property type="entry name" value="HisKA"/>
    <property type="match status" value="1"/>
</dbReference>
<dbReference type="EMBL" id="QTJU01000010">
    <property type="protein sequence ID" value="RFM26378.1"/>
    <property type="molecule type" value="Genomic_DNA"/>
</dbReference>
<dbReference type="Pfam" id="PF00512">
    <property type="entry name" value="HisKA"/>
    <property type="match status" value="1"/>
</dbReference>
<keyword evidence="6" id="KW-1185">Reference proteome</keyword>
<feature type="domain" description="Signal transduction histidine kinase dimerisation/phosphoacceptor" evidence="4">
    <location>
        <begin position="233"/>
        <end position="299"/>
    </location>
</feature>
<feature type="transmembrane region" description="Helical" evidence="3">
    <location>
        <begin position="38"/>
        <end position="59"/>
    </location>
</feature>
<evidence type="ECO:0000313" key="5">
    <source>
        <dbReference type="EMBL" id="RFM26378.1"/>
    </source>
</evidence>
<comment type="caution">
    <text evidence="5">The sequence shown here is derived from an EMBL/GenBank/DDBJ whole genome shotgun (WGS) entry which is preliminary data.</text>
</comment>
<evidence type="ECO:0000256" key="3">
    <source>
        <dbReference type="SAM" id="Phobius"/>
    </source>
</evidence>
<name>A0A3E1NF19_9BACT</name>
<evidence type="ECO:0000313" key="6">
    <source>
        <dbReference type="Proteomes" id="UP000261284"/>
    </source>
</evidence>
<dbReference type="OrthoDB" id="680907at2"/>
<feature type="transmembrane region" description="Helical" evidence="3">
    <location>
        <begin position="136"/>
        <end position="153"/>
    </location>
</feature>
<proteinExistence type="predicted"/>
<dbReference type="GO" id="GO:0000155">
    <property type="term" value="F:phosphorelay sensor kinase activity"/>
    <property type="evidence" value="ECO:0007669"/>
    <property type="project" value="InterPro"/>
</dbReference>
<dbReference type="InterPro" id="IPR003661">
    <property type="entry name" value="HisK_dim/P_dom"/>
</dbReference>
<gene>
    <name evidence="5" type="ORF">DXN05_20950</name>
</gene>
<feature type="transmembrane region" description="Helical" evidence="3">
    <location>
        <begin position="185"/>
        <end position="203"/>
    </location>
</feature>
<feature type="transmembrane region" description="Helical" evidence="3">
    <location>
        <begin position="71"/>
        <end position="90"/>
    </location>
</feature>
<organism evidence="5 6">
    <name type="scientific">Deminuibacter soli</name>
    <dbReference type="NCBI Taxonomy" id="2291815"/>
    <lineage>
        <taxon>Bacteria</taxon>
        <taxon>Pseudomonadati</taxon>
        <taxon>Bacteroidota</taxon>
        <taxon>Chitinophagia</taxon>
        <taxon>Chitinophagales</taxon>
        <taxon>Chitinophagaceae</taxon>
        <taxon>Deminuibacter</taxon>
    </lineage>
</organism>
<dbReference type="InterPro" id="IPR036097">
    <property type="entry name" value="HisK_dim/P_sf"/>
</dbReference>
<dbReference type="SUPFAM" id="SSF47384">
    <property type="entry name" value="Homodimeric domain of signal transducing histidine kinase"/>
    <property type="match status" value="1"/>
</dbReference>